<keyword evidence="1" id="KW-0732">Signal</keyword>
<sequence length="105" mass="11326">MAPPRRDIAGRWWCVCCVYGVCVSDVACRPTCEVTFGAFVPRYFVEVGVGCTLKPAIAMTAGLILVKGSVWEMAQGLVLVYVACSSSPLSPPQISFSRFVSFLVV</sequence>
<dbReference type="GeneID" id="85443512"/>
<feature type="non-terminal residue" evidence="2">
    <location>
        <position position="105"/>
    </location>
</feature>
<feature type="chain" id="PRO_5042016842" description="Secreted protein" evidence="1">
    <location>
        <begin position="29"/>
        <end position="105"/>
    </location>
</feature>
<dbReference type="AlphaFoldDB" id="A0AAD8UXW3"/>
<evidence type="ECO:0000313" key="3">
    <source>
        <dbReference type="Proteomes" id="UP001230504"/>
    </source>
</evidence>
<reference evidence="2" key="1">
    <citation type="submission" date="2021-06" db="EMBL/GenBank/DDBJ databases">
        <title>Comparative genomics, transcriptomics and evolutionary studies reveal genomic signatures of adaptation to plant cell wall in hemibiotrophic fungi.</title>
        <authorList>
            <consortium name="DOE Joint Genome Institute"/>
            <person name="Baroncelli R."/>
            <person name="Diaz J.F."/>
            <person name="Benocci T."/>
            <person name="Peng M."/>
            <person name="Battaglia E."/>
            <person name="Haridas S."/>
            <person name="Andreopoulos W."/>
            <person name="Labutti K."/>
            <person name="Pangilinan J."/>
            <person name="Floch G.L."/>
            <person name="Makela M.R."/>
            <person name="Henrissat B."/>
            <person name="Grigoriev I.V."/>
            <person name="Crouch J.A."/>
            <person name="De Vries R.P."/>
            <person name="Sukno S.A."/>
            <person name="Thon M.R."/>
        </authorList>
    </citation>
    <scope>NUCLEOTIDE SEQUENCE</scope>
    <source>
        <strain evidence="2">CBS 125086</strain>
    </source>
</reference>
<dbReference type="RefSeq" id="XP_060407805.1">
    <property type="nucleotide sequence ID" value="XM_060559272.1"/>
</dbReference>
<evidence type="ECO:0000256" key="1">
    <source>
        <dbReference type="SAM" id="SignalP"/>
    </source>
</evidence>
<feature type="signal peptide" evidence="1">
    <location>
        <begin position="1"/>
        <end position="28"/>
    </location>
</feature>
<name>A0AAD8UXW3_9PEZI</name>
<protein>
    <recommendedName>
        <fullName evidence="4">Secreted protein</fullName>
    </recommendedName>
</protein>
<proteinExistence type="predicted"/>
<accession>A0AAD8UXW3</accession>
<organism evidence="2 3">
    <name type="scientific">Colletotrichum navitas</name>
    <dbReference type="NCBI Taxonomy" id="681940"/>
    <lineage>
        <taxon>Eukaryota</taxon>
        <taxon>Fungi</taxon>
        <taxon>Dikarya</taxon>
        <taxon>Ascomycota</taxon>
        <taxon>Pezizomycotina</taxon>
        <taxon>Sordariomycetes</taxon>
        <taxon>Hypocreomycetidae</taxon>
        <taxon>Glomerellales</taxon>
        <taxon>Glomerellaceae</taxon>
        <taxon>Colletotrichum</taxon>
        <taxon>Colletotrichum graminicola species complex</taxon>
    </lineage>
</organism>
<dbReference type="Proteomes" id="UP001230504">
    <property type="component" value="Unassembled WGS sequence"/>
</dbReference>
<evidence type="ECO:0008006" key="4">
    <source>
        <dbReference type="Google" id="ProtNLM"/>
    </source>
</evidence>
<comment type="caution">
    <text evidence="2">The sequence shown here is derived from an EMBL/GenBank/DDBJ whole genome shotgun (WGS) entry which is preliminary data.</text>
</comment>
<gene>
    <name evidence="2" type="ORF">LY79DRAFT_571654</name>
</gene>
<keyword evidence="3" id="KW-1185">Reference proteome</keyword>
<evidence type="ECO:0000313" key="2">
    <source>
        <dbReference type="EMBL" id="KAK1569581.1"/>
    </source>
</evidence>
<dbReference type="EMBL" id="JAHLJV010000129">
    <property type="protein sequence ID" value="KAK1569581.1"/>
    <property type="molecule type" value="Genomic_DNA"/>
</dbReference>